<dbReference type="RefSeq" id="XP_024735418.1">
    <property type="nucleotide sequence ID" value="XM_024883304.1"/>
</dbReference>
<dbReference type="SUPFAM" id="SSF57701">
    <property type="entry name" value="Zn2/Cys6 DNA-binding domain"/>
    <property type="match status" value="1"/>
</dbReference>
<dbReference type="Proteomes" id="UP000235371">
    <property type="component" value="Unassembled WGS sequence"/>
</dbReference>
<organism evidence="1 2">
    <name type="scientific">Hyaloscypha bicolor E</name>
    <dbReference type="NCBI Taxonomy" id="1095630"/>
    <lineage>
        <taxon>Eukaryota</taxon>
        <taxon>Fungi</taxon>
        <taxon>Dikarya</taxon>
        <taxon>Ascomycota</taxon>
        <taxon>Pezizomycotina</taxon>
        <taxon>Leotiomycetes</taxon>
        <taxon>Helotiales</taxon>
        <taxon>Hyaloscyphaceae</taxon>
        <taxon>Hyaloscypha</taxon>
        <taxon>Hyaloscypha bicolor</taxon>
    </lineage>
</organism>
<dbReference type="EMBL" id="KZ613822">
    <property type="protein sequence ID" value="PMD58514.1"/>
    <property type="molecule type" value="Genomic_DNA"/>
</dbReference>
<dbReference type="InterPro" id="IPR036864">
    <property type="entry name" value="Zn2-C6_fun-type_DNA-bd_sf"/>
</dbReference>
<dbReference type="OrthoDB" id="4760831at2759"/>
<evidence type="ECO:0000313" key="2">
    <source>
        <dbReference type="Proteomes" id="UP000235371"/>
    </source>
</evidence>
<protein>
    <recommendedName>
        <fullName evidence="3">Zn(2)-C6 fungal-type domain-containing protein</fullName>
    </recommendedName>
</protein>
<name>A0A2J6T678_9HELO</name>
<dbReference type="STRING" id="1095630.A0A2J6T678"/>
<dbReference type="GeneID" id="36591381"/>
<reference evidence="1 2" key="1">
    <citation type="submission" date="2016-04" db="EMBL/GenBank/DDBJ databases">
        <title>A degradative enzymes factory behind the ericoid mycorrhizal symbiosis.</title>
        <authorList>
            <consortium name="DOE Joint Genome Institute"/>
            <person name="Martino E."/>
            <person name="Morin E."/>
            <person name="Grelet G."/>
            <person name="Kuo A."/>
            <person name="Kohler A."/>
            <person name="Daghino S."/>
            <person name="Barry K."/>
            <person name="Choi C."/>
            <person name="Cichocki N."/>
            <person name="Clum A."/>
            <person name="Copeland A."/>
            <person name="Hainaut M."/>
            <person name="Haridas S."/>
            <person name="Labutti K."/>
            <person name="Lindquist E."/>
            <person name="Lipzen A."/>
            <person name="Khouja H.-R."/>
            <person name="Murat C."/>
            <person name="Ohm R."/>
            <person name="Olson A."/>
            <person name="Spatafora J."/>
            <person name="Veneault-Fourrey C."/>
            <person name="Henrissat B."/>
            <person name="Grigoriev I."/>
            <person name="Martin F."/>
            <person name="Perotto S."/>
        </authorList>
    </citation>
    <scope>NUCLEOTIDE SEQUENCE [LARGE SCALE GENOMIC DNA]</scope>
    <source>
        <strain evidence="1 2">E</strain>
    </source>
</reference>
<proteinExistence type="predicted"/>
<gene>
    <name evidence="1" type="ORF">K444DRAFT_631099</name>
</gene>
<accession>A0A2J6T678</accession>
<sequence>MDAMDIDFEDSHTAPCPLLSRRDLVEFRTPHVLVKLGLEQNQGPLDMQQCLRWLESVPFLGKRAKIEAVYPSFSTLIVLSMLISVWDMLPDHPSCTFIGYITGPSSHPESAKAKGLSTEFPEGRLSNPSAAFGPGEVAMAKQFPGPELPSARPWSHRSLASNLTADSGYQDSDEYQPQTYAELMFKSCLKSSNLTPKPKLKPPINTPKNLHDRMLDLKNDVPDSVQSTALPTNFATQSLSDAEDLIPTTCSRCRLYKTRCRRETPHSICVSCIAVGNLNYEVFLEFK</sequence>
<evidence type="ECO:0008006" key="3">
    <source>
        <dbReference type="Google" id="ProtNLM"/>
    </source>
</evidence>
<dbReference type="InParanoid" id="A0A2J6T678"/>
<dbReference type="AlphaFoldDB" id="A0A2J6T678"/>
<dbReference type="GO" id="GO:0008270">
    <property type="term" value="F:zinc ion binding"/>
    <property type="evidence" value="ECO:0007669"/>
    <property type="project" value="InterPro"/>
</dbReference>
<evidence type="ECO:0000313" key="1">
    <source>
        <dbReference type="EMBL" id="PMD58514.1"/>
    </source>
</evidence>
<dbReference type="GO" id="GO:0000981">
    <property type="term" value="F:DNA-binding transcription factor activity, RNA polymerase II-specific"/>
    <property type="evidence" value="ECO:0007669"/>
    <property type="project" value="InterPro"/>
</dbReference>
<keyword evidence="2" id="KW-1185">Reference proteome</keyword>